<accession>A0A544TAB9</accession>
<dbReference type="AlphaFoldDB" id="A0A544TAB9"/>
<dbReference type="EMBL" id="VDGH01000004">
    <property type="protein sequence ID" value="TQR14403.1"/>
    <property type="molecule type" value="Genomic_DNA"/>
</dbReference>
<dbReference type="RefSeq" id="WP_142538386.1">
    <property type="nucleotide sequence ID" value="NZ_BMIE01000003.1"/>
</dbReference>
<reference evidence="1 2" key="1">
    <citation type="submission" date="2019-05" db="EMBL/GenBank/DDBJ databases">
        <title>Psychrobacillus vulpis sp. nov., a new species isolated from feces of a red fox that inhabits in The Tablas de Daimiel Natural Park, Albacete, Spain.</title>
        <authorList>
            <person name="Rodriguez M."/>
            <person name="Reina J.C."/>
            <person name="Bejar V."/>
            <person name="Llamas I."/>
        </authorList>
    </citation>
    <scope>NUCLEOTIDE SEQUENCE [LARGE SCALE GENOMIC DNA]</scope>
    <source>
        <strain evidence="1 2">NEAU-3TGS17</strain>
    </source>
</reference>
<proteinExistence type="predicted"/>
<gene>
    <name evidence="1" type="ORF">FG382_08065</name>
</gene>
<keyword evidence="2" id="KW-1185">Reference proteome</keyword>
<comment type="caution">
    <text evidence="1">The sequence shown here is derived from an EMBL/GenBank/DDBJ whole genome shotgun (WGS) entry which is preliminary data.</text>
</comment>
<sequence length="105" mass="11619">MKGLIISEGKVSRVLSGIININRKENTITFNEGLSKLQNINFEAFEMVVDIDQSELSMGDNIPEDFIDKSNLITVEPQDALIDALGQELTSIKMELMMMKGVGSI</sequence>
<dbReference type="Proteomes" id="UP000317316">
    <property type="component" value="Unassembled WGS sequence"/>
</dbReference>
<evidence type="ECO:0000313" key="1">
    <source>
        <dbReference type="EMBL" id="TQR14403.1"/>
    </source>
</evidence>
<evidence type="ECO:0000313" key="2">
    <source>
        <dbReference type="Proteomes" id="UP000317316"/>
    </source>
</evidence>
<organism evidence="1 2">
    <name type="scientific">Psychrobacillus lasiicapitis</name>
    <dbReference type="NCBI Taxonomy" id="1636719"/>
    <lineage>
        <taxon>Bacteria</taxon>
        <taxon>Bacillati</taxon>
        <taxon>Bacillota</taxon>
        <taxon>Bacilli</taxon>
        <taxon>Bacillales</taxon>
        <taxon>Bacillaceae</taxon>
        <taxon>Psychrobacillus</taxon>
    </lineage>
</organism>
<protein>
    <submittedName>
        <fullName evidence="1">Uncharacterized protein</fullName>
    </submittedName>
</protein>
<name>A0A544TAB9_9BACI</name>